<dbReference type="AlphaFoldDB" id="A0A9D3ULG0"/>
<evidence type="ECO:0000313" key="2">
    <source>
        <dbReference type="Proteomes" id="UP000828251"/>
    </source>
</evidence>
<comment type="caution">
    <text evidence="1">The sequence shown here is derived from an EMBL/GenBank/DDBJ whole genome shotgun (WGS) entry which is preliminary data.</text>
</comment>
<dbReference type="PANTHER" id="PTHR33144:SF46">
    <property type="entry name" value="OS04G0610000 PROTEIN"/>
    <property type="match status" value="1"/>
</dbReference>
<organism evidence="1 2">
    <name type="scientific">Gossypium stocksii</name>
    <dbReference type="NCBI Taxonomy" id="47602"/>
    <lineage>
        <taxon>Eukaryota</taxon>
        <taxon>Viridiplantae</taxon>
        <taxon>Streptophyta</taxon>
        <taxon>Embryophyta</taxon>
        <taxon>Tracheophyta</taxon>
        <taxon>Spermatophyta</taxon>
        <taxon>Magnoliopsida</taxon>
        <taxon>eudicotyledons</taxon>
        <taxon>Gunneridae</taxon>
        <taxon>Pentapetalae</taxon>
        <taxon>rosids</taxon>
        <taxon>malvids</taxon>
        <taxon>Malvales</taxon>
        <taxon>Malvaceae</taxon>
        <taxon>Malvoideae</taxon>
        <taxon>Gossypium</taxon>
    </lineage>
</organism>
<dbReference type="PANTHER" id="PTHR33144">
    <property type="entry name" value="OS10G0409366 PROTEIN-RELATED"/>
    <property type="match status" value="1"/>
</dbReference>
<sequence length="101" mass="12269">MKLFLALVHNFNGFAGMWMKIFTNHDERFALDFSDNYVKKALGKKWRDHRSTLKEEYFKKNTSLEEKLRNVPLGILKYQWKDVVRFWNSKKREVLRTSKLL</sequence>
<reference evidence="1 2" key="1">
    <citation type="journal article" date="2021" name="Plant Biotechnol. J.">
        <title>Multi-omics assisted identification of the key and species-specific regulatory components of drought-tolerant mechanisms in Gossypium stocksii.</title>
        <authorList>
            <person name="Yu D."/>
            <person name="Ke L."/>
            <person name="Zhang D."/>
            <person name="Wu Y."/>
            <person name="Sun Y."/>
            <person name="Mei J."/>
            <person name="Sun J."/>
            <person name="Sun Y."/>
        </authorList>
    </citation>
    <scope>NUCLEOTIDE SEQUENCE [LARGE SCALE GENOMIC DNA]</scope>
    <source>
        <strain evidence="2">cv. E1</strain>
        <tissue evidence="1">Leaf</tissue>
    </source>
</reference>
<dbReference type="OrthoDB" id="1297232at2759"/>
<proteinExistence type="predicted"/>
<name>A0A9D3ULG0_9ROSI</name>
<dbReference type="Proteomes" id="UP000828251">
    <property type="component" value="Unassembled WGS sequence"/>
</dbReference>
<gene>
    <name evidence="1" type="ORF">J1N35_038116</name>
</gene>
<dbReference type="EMBL" id="JAIQCV010000011">
    <property type="protein sequence ID" value="KAH1047332.1"/>
    <property type="molecule type" value="Genomic_DNA"/>
</dbReference>
<keyword evidence="2" id="KW-1185">Reference proteome</keyword>
<protein>
    <submittedName>
        <fullName evidence="1">Uncharacterized protein</fullName>
    </submittedName>
</protein>
<accession>A0A9D3ULG0</accession>
<evidence type="ECO:0000313" key="1">
    <source>
        <dbReference type="EMBL" id="KAH1047332.1"/>
    </source>
</evidence>